<name>A0ABY6DHK1_9NEIS</name>
<keyword evidence="2" id="KW-1185">Reference proteome</keyword>
<proteinExistence type="predicted"/>
<accession>A0ABY6DHK1</accession>
<gene>
    <name evidence="1" type="ORF">N8I74_10845</name>
</gene>
<organism evidence="1 2">
    <name type="scientific">Chitiniphilus purpureus</name>
    <dbReference type="NCBI Taxonomy" id="2981137"/>
    <lineage>
        <taxon>Bacteria</taxon>
        <taxon>Pseudomonadati</taxon>
        <taxon>Pseudomonadota</taxon>
        <taxon>Betaproteobacteria</taxon>
        <taxon>Neisseriales</taxon>
        <taxon>Chitinibacteraceae</taxon>
        <taxon>Chitiniphilus</taxon>
    </lineage>
</organism>
<reference evidence="1" key="1">
    <citation type="submission" date="2022-10" db="EMBL/GenBank/DDBJ databases">
        <title>Chitiniphilus purpureus sp. nov., a novel chitin-degrading bacterium isolated from crawfish pond sediment.</title>
        <authorList>
            <person name="Li K."/>
        </authorList>
    </citation>
    <scope>NUCLEOTIDE SEQUENCE</scope>
    <source>
        <strain evidence="1">CD1</strain>
    </source>
</reference>
<sequence>MIDLFGPVPVRANLSARQAKELGLLTSGTYGQPSTTSSKSVALQSSLESRLRERLNGSHLCTVTWVRWDTPWGQCLSKPRALAQKASESGFSLWPTPAVMDQITPRSDEQLARAKSLAGCHNLKDVLPKPSDAEMERRVRVNPALSRGLMDLPQCWDDCAPTAMPSTPK</sequence>
<dbReference type="Proteomes" id="UP001061302">
    <property type="component" value="Chromosome"/>
</dbReference>
<evidence type="ECO:0000313" key="1">
    <source>
        <dbReference type="EMBL" id="UXY13819.1"/>
    </source>
</evidence>
<protein>
    <submittedName>
        <fullName evidence="1">Uncharacterized protein</fullName>
    </submittedName>
</protein>
<evidence type="ECO:0000313" key="2">
    <source>
        <dbReference type="Proteomes" id="UP001061302"/>
    </source>
</evidence>
<dbReference type="EMBL" id="CP106753">
    <property type="protein sequence ID" value="UXY13819.1"/>
    <property type="molecule type" value="Genomic_DNA"/>
</dbReference>